<dbReference type="RefSeq" id="WP_005729885.1">
    <property type="nucleotide sequence ID" value="NZ_JH932275.1"/>
</dbReference>
<dbReference type="Proteomes" id="UP000004722">
    <property type="component" value="Unassembled WGS sequence"/>
</dbReference>
<dbReference type="AlphaFoldDB" id="K1M460"/>
<name>K1M460_9LACO</name>
<feature type="transmembrane region" description="Helical" evidence="1">
    <location>
        <begin position="84"/>
        <end position="103"/>
    </location>
</feature>
<keyword evidence="1" id="KW-0472">Membrane</keyword>
<feature type="transmembrane region" description="Helical" evidence="1">
    <location>
        <begin position="16"/>
        <end position="37"/>
    </location>
</feature>
<sequence>MNARFLVDLYNWSNPATGYIAMVNIGWIVIVIIMALVQHKDLNKWVANDPNHQPDNWQIPLVIIFVLACSALAVYFTPYWLPGGLGWSTFIIPVACYGAELFFTNDYRKTLSKHVWKTWYWRIVMWGEWLVAINFVFATAFMALSRIVTNY</sequence>
<organism evidence="2 3">
    <name type="scientific">Lactobacillus crispatus FB077-07</name>
    <dbReference type="NCBI Taxonomy" id="883092"/>
    <lineage>
        <taxon>Bacteria</taxon>
        <taxon>Bacillati</taxon>
        <taxon>Bacillota</taxon>
        <taxon>Bacilli</taxon>
        <taxon>Lactobacillales</taxon>
        <taxon>Lactobacillaceae</taxon>
        <taxon>Lactobacillus</taxon>
    </lineage>
</organism>
<dbReference type="EMBL" id="AGZG01000115">
    <property type="protein sequence ID" value="EKB62176.1"/>
    <property type="molecule type" value="Genomic_DNA"/>
</dbReference>
<gene>
    <name evidence="2" type="ORF">HMPREF9249_02399</name>
</gene>
<accession>K1M460</accession>
<keyword evidence="1" id="KW-1133">Transmembrane helix</keyword>
<evidence type="ECO:0000313" key="3">
    <source>
        <dbReference type="Proteomes" id="UP000004722"/>
    </source>
</evidence>
<proteinExistence type="predicted"/>
<protein>
    <submittedName>
        <fullName evidence="2">Uncharacterized protein</fullName>
    </submittedName>
</protein>
<keyword evidence="1" id="KW-0812">Transmembrane</keyword>
<dbReference type="OrthoDB" id="2310096at2"/>
<evidence type="ECO:0000313" key="2">
    <source>
        <dbReference type="EMBL" id="EKB62176.1"/>
    </source>
</evidence>
<reference evidence="2 3" key="1">
    <citation type="submission" date="2012-07" db="EMBL/GenBank/DDBJ databases">
        <title>The Genome Sequence of Lactobacillus crispatus FB077-07.</title>
        <authorList>
            <consortium name="The Broad Institute Genome Sequencing Platform"/>
            <person name="Earl A."/>
            <person name="Ward D."/>
            <person name="Feldgarden M."/>
            <person name="Gevers D."/>
            <person name="Saerens B."/>
            <person name="Vaneechoutte M."/>
            <person name="Walker B."/>
            <person name="Young S.K."/>
            <person name="Zeng Q."/>
            <person name="Gargeya S."/>
            <person name="Fitzgerald M."/>
            <person name="Haas B."/>
            <person name="Abouelleil A."/>
            <person name="Alvarado L."/>
            <person name="Arachchi H.M."/>
            <person name="Berlin A.M."/>
            <person name="Chapman S.B."/>
            <person name="Goldberg J."/>
            <person name="Griggs A."/>
            <person name="Gujja S."/>
            <person name="Hansen M."/>
            <person name="Howarth C."/>
            <person name="Imamovic A."/>
            <person name="Larimer J."/>
            <person name="McCowen C."/>
            <person name="Montmayeur A."/>
            <person name="Murphy C."/>
            <person name="Neiman D."/>
            <person name="Pearson M."/>
            <person name="Priest M."/>
            <person name="Roberts A."/>
            <person name="Saif S."/>
            <person name="Shea T."/>
            <person name="Sisk P."/>
            <person name="Sykes S."/>
            <person name="Wortman J."/>
            <person name="Nusbaum C."/>
            <person name="Birren B."/>
        </authorList>
    </citation>
    <scope>NUCLEOTIDE SEQUENCE [LARGE SCALE GENOMIC DNA]</scope>
    <source>
        <strain evidence="2 3">FB077-07</strain>
    </source>
</reference>
<feature type="transmembrane region" description="Helical" evidence="1">
    <location>
        <begin position="123"/>
        <end position="144"/>
    </location>
</feature>
<dbReference type="PATRIC" id="fig|883092.3.peg.2382"/>
<comment type="caution">
    <text evidence="2">The sequence shown here is derived from an EMBL/GenBank/DDBJ whole genome shotgun (WGS) entry which is preliminary data.</text>
</comment>
<feature type="transmembrane region" description="Helical" evidence="1">
    <location>
        <begin position="57"/>
        <end position="78"/>
    </location>
</feature>
<evidence type="ECO:0000256" key="1">
    <source>
        <dbReference type="SAM" id="Phobius"/>
    </source>
</evidence>
<dbReference type="HOGENOM" id="CLU_1729027_0_0_9"/>